<dbReference type="RefSeq" id="WP_189003750.1">
    <property type="nucleotide sequence ID" value="NZ_BMOD01000011.1"/>
</dbReference>
<reference evidence="5" key="1">
    <citation type="journal article" date="2019" name="Int. J. Syst. Evol. Microbiol.">
        <title>The Global Catalogue of Microorganisms (GCM) 10K type strain sequencing project: providing services to taxonomists for standard genome sequencing and annotation.</title>
        <authorList>
            <consortium name="The Broad Institute Genomics Platform"/>
            <consortium name="The Broad Institute Genome Sequencing Center for Infectious Disease"/>
            <person name="Wu L."/>
            <person name="Ma J."/>
        </authorList>
    </citation>
    <scope>NUCLEOTIDE SEQUENCE [LARGE SCALE GENOMIC DNA]</scope>
    <source>
        <strain evidence="5">JCM 14370</strain>
    </source>
</reference>
<keyword evidence="2" id="KW-1133">Transmembrane helix</keyword>
<dbReference type="InterPro" id="IPR000163">
    <property type="entry name" value="Prohibitin"/>
</dbReference>
<accession>A0ABQ2D3Z2</accession>
<evidence type="ECO:0000313" key="4">
    <source>
        <dbReference type="EMBL" id="GGJ42156.1"/>
    </source>
</evidence>
<sequence length="315" mass="34210">MPIFVLVILAGIVLLVLSANPKQKAFRTPAIALVAVGLLGTALSGAFVIIPAGSVGVVFNIFGGVKEGVMTEGYHFVLPGVERVTVYEARLQEITLSRLGEGGSNVDESIHARSKEGLEIASDITVQFSLIASEAAKMHKELGPNYIETAIRPQVRSKVRDAVGQFNAADLISTQRTQLEALITERLSKEFEKNHIELRNVLLRELRIPESVAKVIEEKQTAEQQVAIERNRKQQSEISAQRKVIEAEGEAKAAVARAEGEAKALSLRGKALKENPEIIQLTMAEKLSPSIQTIMVPSNGGYLLDLKSLTTAKKQ</sequence>
<dbReference type="InterPro" id="IPR036013">
    <property type="entry name" value="Band_7/SPFH_dom_sf"/>
</dbReference>
<keyword evidence="1" id="KW-0175">Coiled coil</keyword>
<dbReference type="InterPro" id="IPR001107">
    <property type="entry name" value="Band_7"/>
</dbReference>
<gene>
    <name evidence="4" type="ORF">GCM10008938_30270</name>
</gene>
<organism evidence="4 5">
    <name type="scientific">Deinococcus roseus</name>
    <dbReference type="NCBI Taxonomy" id="392414"/>
    <lineage>
        <taxon>Bacteria</taxon>
        <taxon>Thermotogati</taxon>
        <taxon>Deinococcota</taxon>
        <taxon>Deinococci</taxon>
        <taxon>Deinococcales</taxon>
        <taxon>Deinococcaceae</taxon>
        <taxon>Deinococcus</taxon>
    </lineage>
</organism>
<dbReference type="PANTHER" id="PTHR23222">
    <property type="entry name" value="PROHIBITIN"/>
    <property type="match status" value="1"/>
</dbReference>
<evidence type="ECO:0000256" key="2">
    <source>
        <dbReference type="SAM" id="Phobius"/>
    </source>
</evidence>
<dbReference type="Proteomes" id="UP000632222">
    <property type="component" value="Unassembled WGS sequence"/>
</dbReference>
<evidence type="ECO:0000259" key="3">
    <source>
        <dbReference type="SMART" id="SM00244"/>
    </source>
</evidence>
<dbReference type="EMBL" id="BMOD01000011">
    <property type="protein sequence ID" value="GGJ42156.1"/>
    <property type="molecule type" value="Genomic_DNA"/>
</dbReference>
<protein>
    <recommendedName>
        <fullName evidence="3">Band 7 domain-containing protein</fullName>
    </recommendedName>
</protein>
<feature type="transmembrane region" description="Helical" evidence="2">
    <location>
        <begin position="29"/>
        <end position="62"/>
    </location>
</feature>
<dbReference type="Gene3D" id="3.30.479.30">
    <property type="entry name" value="Band 7 domain"/>
    <property type="match status" value="1"/>
</dbReference>
<keyword evidence="5" id="KW-1185">Reference proteome</keyword>
<evidence type="ECO:0000256" key="1">
    <source>
        <dbReference type="SAM" id="Coils"/>
    </source>
</evidence>
<proteinExistence type="predicted"/>
<feature type="domain" description="Band 7" evidence="3">
    <location>
        <begin position="45"/>
        <end position="220"/>
    </location>
</feature>
<dbReference type="CDD" id="cd03401">
    <property type="entry name" value="SPFH_prohibitin"/>
    <property type="match status" value="1"/>
</dbReference>
<keyword evidence="2" id="KW-0812">Transmembrane</keyword>
<name>A0ABQ2D3Z2_9DEIO</name>
<keyword evidence="2" id="KW-0472">Membrane</keyword>
<dbReference type="SMART" id="SM00244">
    <property type="entry name" value="PHB"/>
    <property type="match status" value="1"/>
</dbReference>
<dbReference type="SUPFAM" id="SSF117892">
    <property type="entry name" value="Band 7/SPFH domain"/>
    <property type="match status" value="1"/>
</dbReference>
<evidence type="ECO:0000313" key="5">
    <source>
        <dbReference type="Proteomes" id="UP000632222"/>
    </source>
</evidence>
<dbReference type="Pfam" id="PF01145">
    <property type="entry name" value="Band_7"/>
    <property type="match status" value="1"/>
</dbReference>
<comment type="caution">
    <text evidence="4">The sequence shown here is derived from an EMBL/GenBank/DDBJ whole genome shotgun (WGS) entry which is preliminary data.</text>
</comment>
<dbReference type="PANTHER" id="PTHR23222:SF0">
    <property type="entry name" value="PROHIBITIN 1"/>
    <property type="match status" value="1"/>
</dbReference>
<feature type="coiled-coil region" evidence="1">
    <location>
        <begin position="212"/>
        <end position="275"/>
    </location>
</feature>